<dbReference type="Proteomes" id="UP000261875">
    <property type="component" value="Chromosome"/>
</dbReference>
<name>A0A2U8I6W1_9GAMM</name>
<gene>
    <name evidence="2" type="ORF">CCS41_10725</name>
</gene>
<dbReference type="InterPro" id="IPR009937">
    <property type="entry name" value="Phage_holin_3_6"/>
</dbReference>
<organism evidence="2 3">
    <name type="scientific">Candidatus Fukatsuia symbiotica</name>
    <dbReference type="NCBI Taxonomy" id="1878942"/>
    <lineage>
        <taxon>Bacteria</taxon>
        <taxon>Pseudomonadati</taxon>
        <taxon>Pseudomonadota</taxon>
        <taxon>Gammaproteobacteria</taxon>
        <taxon>Enterobacterales</taxon>
        <taxon>Yersiniaceae</taxon>
        <taxon>Candidatus Fukatsuia</taxon>
    </lineage>
</organism>
<accession>A0A2U8I6W1</accession>
<feature type="transmembrane region" description="Helical" evidence="1">
    <location>
        <begin position="12"/>
        <end position="29"/>
    </location>
</feature>
<dbReference type="KEGG" id="fsm:CCS41_10725"/>
<dbReference type="AlphaFoldDB" id="A0A2U8I6W1"/>
<keyword evidence="3" id="KW-1185">Reference proteome</keyword>
<feature type="transmembrane region" description="Helical" evidence="1">
    <location>
        <begin position="50"/>
        <end position="76"/>
    </location>
</feature>
<reference evidence="2 3" key="1">
    <citation type="submission" date="2017-05" db="EMBL/GenBank/DDBJ databases">
        <title>Genome sequence of Candidatus Fukatsuia symbiotica and Candidatus Hamiltonella defensa from Acyrthosiphon pisum strain 5D.</title>
        <authorList>
            <person name="Patel V.A."/>
            <person name="Chevignon G."/>
            <person name="Russell J.A."/>
            <person name="Oliver K.M."/>
        </authorList>
    </citation>
    <scope>NUCLEOTIDE SEQUENCE [LARGE SCALE GENOMIC DNA]</scope>
    <source>
        <strain evidence="2 3">5D</strain>
    </source>
</reference>
<feature type="transmembrane region" description="Helical" evidence="1">
    <location>
        <begin position="82"/>
        <end position="105"/>
    </location>
</feature>
<dbReference type="Pfam" id="PF07332">
    <property type="entry name" value="Phage_holin_3_6"/>
    <property type="match status" value="1"/>
</dbReference>
<dbReference type="OrthoDB" id="6505013at2"/>
<dbReference type="STRING" id="1878942.GCA_900128755_01092"/>
<evidence type="ECO:0000313" key="3">
    <source>
        <dbReference type="Proteomes" id="UP000261875"/>
    </source>
</evidence>
<evidence type="ECO:0008006" key="4">
    <source>
        <dbReference type="Google" id="ProtNLM"/>
    </source>
</evidence>
<keyword evidence="1" id="KW-1133">Transmembrane helix</keyword>
<proteinExistence type="predicted"/>
<evidence type="ECO:0000313" key="2">
    <source>
        <dbReference type="EMBL" id="AWK14837.1"/>
    </source>
</evidence>
<keyword evidence="1" id="KW-0472">Membrane</keyword>
<keyword evidence="1" id="KW-0812">Transmembrane</keyword>
<evidence type="ECO:0000256" key="1">
    <source>
        <dbReference type="SAM" id="Phobius"/>
    </source>
</evidence>
<dbReference type="RefSeq" id="WP_119797578.1">
    <property type="nucleotide sequence ID" value="NZ_CP021659.1"/>
</dbReference>
<dbReference type="EMBL" id="CP021659">
    <property type="protein sequence ID" value="AWK14837.1"/>
    <property type="molecule type" value="Genomic_DNA"/>
</dbReference>
<sequence>MTKQPNAKGPAGGILGIISRVATIVAGMVETRLRLVAIELEESKATLVQLFIIASIALLFAIFGLAGLLVLIIWSIDPTYRLIALAITTAILLILALVGIIWALVKVRRTSILGATRKQLAIDCHLLGRSK</sequence>
<protein>
    <recommendedName>
        <fullName evidence="4">Phage holin family protein</fullName>
    </recommendedName>
</protein>